<keyword evidence="9" id="KW-0812">Transmembrane</keyword>
<evidence type="ECO:0000256" key="1">
    <source>
        <dbReference type="ARBA" id="ARBA00010617"/>
    </source>
</evidence>
<keyword evidence="6 8" id="KW-0503">Monooxygenase</keyword>
<accession>A0A8S2F8C5</accession>
<comment type="similarity">
    <text evidence="1 8">Belongs to the cytochrome P450 family.</text>
</comment>
<comment type="cofactor">
    <cofactor evidence="7">
        <name>heme</name>
        <dbReference type="ChEBI" id="CHEBI:30413"/>
    </cofactor>
</comment>
<dbReference type="InterPro" id="IPR050196">
    <property type="entry name" value="Cytochrome_P450_Monoox"/>
</dbReference>
<evidence type="ECO:0000256" key="7">
    <source>
        <dbReference type="PIRSR" id="PIRSR602401-1"/>
    </source>
</evidence>
<evidence type="ECO:0000256" key="2">
    <source>
        <dbReference type="ARBA" id="ARBA00022617"/>
    </source>
</evidence>
<keyword evidence="9" id="KW-0472">Membrane</keyword>
<evidence type="ECO:0000313" key="11">
    <source>
        <dbReference type="EMBL" id="CAF4195610.1"/>
    </source>
</evidence>
<dbReference type="InterPro" id="IPR036396">
    <property type="entry name" value="Cyt_P450_sf"/>
</dbReference>
<dbReference type="EMBL" id="CAJNOK010025254">
    <property type="protein sequence ID" value="CAF1387779.1"/>
    <property type="molecule type" value="Genomic_DNA"/>
</dbReference>
<keyword evidence="3 7" id="KW-0479">Metal-binding</keyword>
<evidence type="ECO:0000256" key="6">
    <source>
        <dbReference type="ARBA" id="ARBA00023033"/>
    </source>
</evidence>
<dbReference type="GO" id="GO:0005506">
    <property type="term" value="F:iron ion binding"/>
    <property type="evidence" value="ECO:0007669"/>
    <property type="project" value="InterPro"/>
</dbReference>
<evidence type="ECO:0000256" key="3">
    <source>
        <dbReference type="ARBA" id="ARBA00022723"/>
    </source>
</evidence>
<dbReference type="GO" id="GO:0016705">
    <property type="term" value="F:oxidoreductase activity, acting on paired donors, with incorporation or reduction of molecular oxygen"/>
    <property type="evidence" value="ECO:0007669"/>
    <property type="project" value="InterPro"/>
</dbReference>
<evidence type="ECO:0000256" key="5">
    <source>
        <dbReference type="ARBA" id="ARBA00023004"/>
    </source>
</evidence>
<dbReference type="InterPro" id="IPR017972">
    <property type="entry name" value="Cyt_P450_CS"/>
</dbReference>
<keyword evidence="2 7" id="KW-0349">Heme</keyword>
<dbReference type="Gene3D" id="1.10.630.10">
    <property type="entry name" value="Cytochrome P450"/>
    <property type="match status" value="1"/>
</dbReference>
<dbReference type="PANTHER" id="PTHR24291">
    <property type="entry name" value="CYTOCHROME P450 FAMILY 4"/>
    <property type="match status" value="1"/>
</dbReference>
<feature type="transmembrane region" description="Helical" evidence="9">
    <location>
        <begin position="6"/>
        <end position="23"/>
    </location>
</feature>
<protein>
    <recommendedName>
        <fullName evidence="13">Cytochrome P450</fullName>
    </recommendedName>
</protein>
<dbReference type="InterPro" id="IPR002401">
    <property type="entry name" value="Cyt_P450_E_grp-I"/>
</dbReference>
<evidence type="ECO:0000256" key="9">
    <source>
        <dbReference type="SAM" id="Phobius"/>
    </source>
</evidence>
<dbReference type="InterPro" id="IPR001128">
    <property type="entry name" value="Cyt_P450"/>
</dbReference>
<sequence length="564" mass="64594">MIFTIILAVLIVIVACVYYKLVYKQKQIYDAFRSQGIACEPFRPLVGQLPDMKQYAIRDEFMQYHCDLHLKHGNIYIFNFGPFPRVFIYEPELISDVLKKFTRYYQKSNLARGELGSLIGLQNLLLSDHEHHEKSRRMLQPAFHSDNLKSMVSIMSYHTTQLIEKWLKEAKTNNQFDLQQELSTLTLSVIISSAFGQITNNRKESISQTFSKSLDLLQYRTMLMITQIPFLAILPLWKKQILDQAVAKISRFVNQIILDRKSGLSQSMCSSKDLLDLLLSAKDSDGEGFTQQQIKEEALGFVIAGHETTGNLLTWCLYILMTHTHVYEACQDEVDQVLGSQLTPDYDLLSKLKVIDAVLHETLRLYPPAPILARQCVKEHTIGTNSQRQLRIPVGATIAINTYVLHRMEQFWPRPLEIDYTRWMNGGPKLAHSCCYLPFGAGNRNCIGQTFALIEAKVILSMLLQRLKFDIVEGQKIVPEIKITMRPKYGLLAKVTRRIFALIQSYLKVPVGTQRKLPAELLYVRIDRVLSALKQIYFNIRIKQSILLTGDEGCGKSKLLLTLA</sequence>
<evidence type="ECO:0000313" key="10">
    <source>
        <dbReference type="EMBL" id="CAF1387779.1"/>
    </source>
</evidence>
<proteinExistence type="inferred from homology"/>
<dbReference type="GO" id="GO:0020037">
    <property type="term" value="F:heme binding"/>
    <property type="evidence" value="ECO:0007669"/>
    <property type="project" value="InterPro"/>
</dbReference>
<organism evidence="10 12">
    <name type="scientific">Didymodactylos carnosus</name>
    <dbReference type="NCBI Taxonomy" id="1234261"/>
    <lineage>
        <taxon>Eukaryota</taxon>
        <taxon>Metazoa</taxon>
        <taxon>Spiralia</taxon>
        <taxon>Gnathifera</taxon>
        <taxon>Rotifera</taxon>
        <taxon>Eurotatoria</taxon>
        <taxon>Bdelloidea</taxon>
        <taxon>Philodinida</taxon>
        <taxon>Philodinidae</taxon>
        <taxon>Didymodactylos</taxon>
    </lineage>
</organism>
<dbReference type="Pfam" id="PF00067">
    <property type="entry name" value="p450"/>
    <property type="match status" value="1"/>
</dbReference>
<evidence type="ECO:0000313" key="12">
    <source>
        <dbReference type="Proteomes" id="UP000677228"/>
    </source>
</evidence>
<name>A0A8S2F8C5_9BILA</name>
<evidence type="ECO:0000256" key="4">
    <source>
        <dbReference type="ARBA" id="ARBA00023002"/>
    </source>
</evidence>
<keyword evidence="5 7" id="KW-0408">Iron</keyword>
<keyword evidence="9" id="KW-1133">Transmembrane helix</keyword>
<dbReference type="GO" id="GO:0004497">
    <property type="term" value="F:monooxygenase activity"/>
    <property type="evidence" value="ECO:0007669"/>
    <property type="project" value="UniProtKB-KW"/>
</dbReference>
<evidence type="ECO:0000256" key="8">
    <source>
        <dbReference type="RuleBase" id="RU000461"/>
    </source>
</evidence>
<feature type="binding site" description="axial binding residue" evidence="7">
    <location>
        <position position="446"/>
    </location>
    <ligand>
        <name>heme</name>
        <dbReference type="ChEBI" id="CHEBI:30413"/>
    </ligand>
    <ligandPart>
        <name>Fe</name>
        <dbReference type="ChEBI" id="CHEBI:18248"/>
    </ligandPart>
</feature>
<gene>
    <name evidence="10" type="ORF">OVA965_LOCUS32420</name>
    <name evidence="11" type="ORF">TMI583_LOCUS33278</name>
</gene>
<dbReference type="SUPFAM" id="SSF48264">
    <property type="entry name" value="Cytochrome P450"/>
    <property type="match status" value="1"/>
</dbReference>
<dbReference type="PROSITE" id="PS00086">
    <property type="entry name" value="CYTOCHROME_P450"/>
    <property type="match status" value="1"/>
</dbReference>
<dbReference type="Proteomes" id="UP000677228">
    <property type="component" value="Unassembled WGS sequence"/>
</dbReference>
<dbReference type="PRINTS" id="PR00463">
    <property type="entry name" value="EP450I"/>
</dbReference>
<reference evidence="10" key="1">
    <citation type="submission" date="2021-02" db="EMBL/GenBank/DDBJ databases">
        <authorList>
            <person name="Nowell W R."/>
        </authorList>
    </citation>
    <scope>NUCLEOTIDE SEQUENCE</scope>
</reference>
<keyword evidence="4 8" id="KW-0560">Oxidoreductase</keyword>
<dbReference type="EMBL" id="CAJOBA010046955">
    <property type="protein sequence ID" value="CAF4195610.1"/>
    <property type="molecule type" value="Genomic_DNA"/>
</dbReference>
<dbReference type="PRINTS" id="PR00385">
    <property type="entry name" value="P450"/>
</dbReference>
<dbReference type="PANTHER" id="PTHR24291:SF50">
    <property type="entry name" value="BIFUNCTIONAL ALBAFLAVENONE MONOOXYGENASE_TERPENE SYNTHASE"/>
    <property type="match status" value="1"/>
</dbReference>
<comment type="caution">
    <text evidence="10">The sequence shown here is derived from an EMBL/GenBank/DDBJ whole genome shotgun (WGS) entry which is preliminary data.</text>
</comment>
<dbReference type="Proteomes" id="UP000682733">
    <property type="component" value="Unassembled WGS sequence"/>
</dbReference>
<evidence type="ECO:0008006" key="13">
    <source>
        <dbReference type="Google" id="ProtNLM"/>
    </source>
</evidence>
<dbReference type="AlphaFoldDB" id="A0A8S2F8C5"/>